<organism evidence="2">
    <name type="scientific">Florenciella parvula</name>
    <dbReference type="NCBI Taxonomy" id="236787"/>
    <lineage>
        <taxon>Eukaryota</taxon>
        <taxon>Sar</taxon>
        <taxon>Stramenopiles</taxon>
        <taxon>Ochrophyta</taxon>
        <taxon>Dictyochophyceae</taxon>
        <taxon>Florenciellales</taxon>
        <taxon>Florenciella</taxon>
    </lineage>
</organism>
<feature type="signal peptide" evidence="1">
    <location>
        <begin position="1"/>
        <end position="16"/>
    </location>
</feature>
<feature type="chain" id="PRO_5030958195" evidence="1">
    <location>
        <begin position="17"/>
        <end position="239"/>
    </location>
</feature>
<protein>
    <submittedName>
        <fullName evidence="2">Uncharacterized protein</fullName>
    </submittedName>
</protein>
<dbReference type="EMBL" id="HBGT01022667">
    <property type="protein sequence ID" value="CAD9428738.1"/>
    <property type="molecule type" value="Transcribed_RNA"/>
</dbReference>
<dbReference type="AlphaFoldDB" id="A0A7S2CLI3"/>
<evidence type="ECO:0000256" key="1">
    <source>
        <dbReference type="SAM" id="SignalP"/>
    </source>
</evidence>
<sequence>MLRLLALSMLVASAPALAPSAFMRPRTARRSGVMMSASSDTSSSPTSTRRAFAFDSTGLGLGLALGSALPLPAMAASEKVPDEAELEKLRLGYARVQYLLKNWDYVTGKCTEKNAAKSDGSGGGCNVTPDRVSEFLGYRSMTDPLFKADKLMFRALPLVDEQNLDEYEEAIELFRQKADDAAGLAFTSSWGEANPGGGKDRVAAYLEKTQFYVVDVEKSLKLVLKYLDLKELPPLTGNL</sequence>
<accession>A0A7S2CLI3</accession>
<evidence type="ECO:0000313" key="2">
    <source>
        <dbReference type="EMBL" id="CAD9428738.1"/>
    </source>
</evidence>
<gene>
    <name evidence="2" type="ORF">FPAR1323_LOCUS11820</name>
</gene>
<name>A0A7S2CLI3_9STRA</name>
<proteinExistence type="predicted"/>
<keyword evidence="1" id="KW-0732">Signal</keyword>
<reference evidence="2" key="1">
    <citation type="submission" date="2021-01" db="EMBL/GenBank/DDBJ databases">
        <authorList>
            <person name="Corre E."/>
            <person name="Pelletier E."/>
            <person name="Niang G."/>
            <person name="Scheremetjew M."/>
            <person name="Finn R."/>
            <person name="Kale V."/>
            <person name="Holt S."/>
            <person name="Cochrane G."/>
            <person name="Meng A."/>
            <person name="Brown T."/>
            <person name="Cohen L."/>
        </authorList>
    </citation>
    <scope>NUCLEOTIDE SEQUENCE</scope>
    <source>
        <strain evidence="2">RCC1693</strain>
    </source>
</reference>